<keyword evidence="2" id="KW-1185">Reference proteome</keyword>
<sequence>MLAVIQVILLALDILWWIVIASAILSWLYAFNIVNSGNAFVDSIGTFLYRVTEPLYRPIRRILPDLGGIDLSPIVLLLGIFFLQQLLILYVAPAVIRAGM</sequence>
<evidence type="ECO:0000313" key="2">
    <source>
        <dbReference type="Proteomes" id="UP001163223"/>
    </source>
</evidence>
<dbReference type="Proteomes" id="UP001163223">
    <property type="component" value="Chromosome"/>
</dbReference>
<protein>
    <submittedName>
        <fullName evidence="1">YggT family protein</fullName>
    </submittedName>
</protein>
<proteinExistence type="predicted"/>
<accession>A0ACD4NLN2</accession>
<evidence type="ECO:0000313" key="1">
    <source>
        <dbReference type="EMBL" id="WAJ27795.1"/>
    </source>
</evidence>
<gene>
    <name evidence="1" type="ORF">OXU80_23600</name>
</gene>
<organism evidence="1 2">
    <name type="scientific">Antarcticirhabdus aurantiaca</name>
    <dbReference type="NCBI Taxonomy" id="2606717"/>
    <lineage>
        <taxon>Bacteria</taxon>
        <taxon>Pseudomonadati</taxon>
        <taxon>Pseudomonadota</taxon>
        <taxon>Alphaproteobacteria</taxon>
        <taxon>Hyphomicrobiales</taxon>
        <taxon>Aurantimonadaceae</taxon>
        <taxon>Antarcticirhabdus</taxon>
    </lineage>
</organism>
<dbReference type="EMBL" id="CP113520">
    <property type="protein sequence ID" value="WAJ27795.1"/>
    <property type="molecule type" value="Genomic_DNA"/>
</dbReference>
<reference evidence="1" key="1">
    <citation type="submission" date="2022-11" db="EMBL/GenBank/DDBJ databases">
        <title>beta-Carotene-producing bacterium, Jeongeuplla avenae sp. nov., alleviates the salt stress of Arabidopsis seedlings.</title>
        <authorList>
            <person name="Jiang L."/>
            <person name="Lee J."/>
        </authorList>
    </citation>
    <scope>NUCLEOTIDE SEQUENCE</scope>
    <source>
        <strain evidence="1">DY_R2A_6</strain>
    </source>
</reference>
<name>A0ACD4NLN2_9HYPH</name>